<dbReference type="Proteomes" id="UP000694941">
    <property type="component" value="Unplaced"/>
</dbReference>
<dbReference type="InterPro" id="IPR008705">
    <property type="entry name" value="Nanos/Xcar2"/>
</dbReference>
<feature type="domain" description="Nanos-type" evidence="9">
    <location>
        <begin position="71"/>
        <end position="126"/>
    </location>
</feature>
<keyword evidence="6 8" id="KW-0810">Translation regulation</keyword>
<reference evidence="11" key="1">
    <citation type="submission" date="2025-08" db="UniProtKB">
        <authorList>
            <consortium name="RefSeq"/>
        </authorList>
    </citation>
    <scope>IDENTIFICATION</scope>
    <source>
        <tissue evidence="11">Muscle</tissue>
    </source>
</reference>
<organism evidence="10 11">
    <name type="scientific">Limulus polyphemus</name>
    <name type="common">Atlantic horseshoe crab</name>
    <dbReference type="NCBI Taxonomy" id="6850"/>
    <lineage>
        <taxon>Eukaryota</taxon>
        <taxon>Metazoa</taxon>
        <taxon>Ecdysozoa</taxon>
        <taxon>Arthropoda</taxon>
        <taxon>Chelicerata</taxon>
        <taxon>Merostomata</taxon>
        <taxon>Xiphosura</taxon>
        <taxon>Limulidae</taxon>
        <taxon>Limulus</taxon>
    </lineage>
</organism>
<evidence type="ECO:0000256" key="4">
    <source>
        <dbReference type="ARBA" id="ARBA00022771"/>
    </source>
</evidence>
<comment type="similarity">
    <text evidence="8">Belongs to the nanos family.</text>
</comment>
<evidence type="ECO:0000256" key="3">
    <source>
        <dbReference type="ARBA" id="ARBA00022723"/>
    </source>
</evidence>
<name>A0ABM1T4T2_LIMPO</name>
<evidence type="ECO:0000256" key="7">
    <source>
        <dbReference type="ARBA" id="ARBA00022884"/>
    </source>
</evidence>
<dbReference type="InterPro" id="IPR024161">
    <property type="entry name" value="Znf_nanos-typ"/>
</dbReference>
<keyword evidence="4 8" id="KW-0863">Zinc-finger</keyword>
<comment type="subcellular location">
    <subcellularLocation>
        <location evidence="1">Cytoplasm</location>
    </subcellularLocation>
</comment>
<keyword evidence="3" id="KW-0479">Metal-binding</keyword>
<sequence length="141" mass="16096">MSHPFFHNTSLVDEIKQLLTSTVTLGMDAKTVPRLVDHDDFQLNGRDTELYPETPDQLRFSHKCKQRKQSECVFCKKNGETVLFYRSHVLRNDGGKIVCPVLRRYNCPLCNNGGGDNAHTIRYCPNRRISGKKDQTGNVTL</sequence>
<dbReference type="InterPro" id="IPR038129">
    <property type="entry name" value="Nanos_sf"/>
</dbReference>
<evidence type="ECO:0000259" key="9">
    <source>
        <dbReference type="PROSITE" id="PS51522"/>
    </source>
</evidence>
<keyword evidence="7 8" id="KW-0694">RNA-binding</keyword>
<evidence type="ECO:0000313" key="11">
    <source>
        <dbReference type="RefSeq" id="XP_022250888.1"/>
    </source>
</evidence>
<dbReference type="GeneID" id="106467065"/>
<dbReference type="RefSeq" id="XP_022250888.1">
    <property type="nucleotide sequence ID" value="XM_022395180.1"/>
</dbReference>
<keyword evidence="10" id="KW-1185">Reference proteome</keyword>
<evidence type="ECO:0000256" key="2">
    <source>
        <dbReference type="ARBA" id="ARBA00022490"/>
    </source>
</evidence>
<evidence type="ECO:0000256" key="6">
    <source>
        <dbReference type="ARBA" id="ARBA00022845"/>
    </source>
</evidence>
<accession>A0ABM1T4T2</accession>
<proteinExistence type="inferred from homology"/>
<evidence type="ECO:0000256" key="8">
    <source>
        <dbReference type="PROSITE-ProRule" id="PRU00855"/>
    </source>
</evidence>
<dbReference type="PROSITE" id="PS51522">
    <property type="entry name" value="ZF_NANOS"/>
    <property type="match status" value="1"/>
</dbReference>
<keyword evidence="2" id="KW-0963">Cytoplasm</keyword>
<dbReference type="PANTHER" id="PTHR12887">
    <property type="entry name" value="NANOS PROTEIN"/>
    <property type="match status" value="1"/>
</dbReference>
<protein>
    <submittedName>
        <fullName evidence="11">Nanos homolog 1-like</fullName>
    </submittedName>
</protein>
<evidence type="ECO:0000256" key="5">
    <source>
        <dbReference type="ARBA" id="ARBA00022833"/>
    </source>
</evidence>
<evidence type="ECO:0000256" key="1">
    <source>
        <dbReference type="ARBA" id="ARBA00004496"/>
    </source>
</evidence>
<dbReference type="Gene3D" id="4.10.60.30">
    <property type="entry name" value="Nanos, RNA-binding domain"/>
    <property type="match status" value="1"/>
</dbReference>
<gene>
    <name evidence="11" type="primary">LOC106467065</name>
</gene>
<dbReference type="Pfam" id="PF05741">
    <property type="entry name" value="zf-nanos"/>
    <property type="match status" value="1"/>
</dbReference>
<keyword evidence="5" id="KW-0862">Zinc</keyword>
<evidence type="ECO:0000313" key="10">
    <source>
        <dbReference type="Proteomes" id="UP000694941"/>
    </source>
</evidence>